<reference evidence="3" key="1">
    <citation type="journal article" date="2020" name="Nature">
        <title>Giant virus diversity and host interactions through global metagenomics.</title>
        <authorList>
            <person name="Schulz F."/>
            <person name="Roux S."/>
            <person name="Paez-Espino D."/>
            <person name="Jungbluth S."/>
            <person name="Walsh D.A."/>
            <person name="Denef V.J."/>
            <person name="McMahon K.D."/>
            <person name="Konstantinidis K.T."/>
            <person name="Eloe-Fadrosh E.A."/>
            <person name="Kyrpides N.C."/>
            <person name="Woyke T."/>
        </authorList>
    </citation>
    <scope>NUCLEOTIDE SEQUENCE</scope>
    <source>
        <strain evidence="3">GVMAG-M-3300023184-190</strain>
    </source>
</reference>
<accession>A0A6C0I5L9</accession>
<feature type="transmembrane region" description="Helical" evidence="2">
    <location>
        <begin position="12"/>
        <end position="35"/>
    </location>
</feature>
<proteinExistence type="predicted"/>
<dbReference type="EMBL" id="MN740096">
    <property type="protein sequence ID" value="QHT87666.1"/>
    <property type="molecule type" value="Genomic_DNA"/>
</dbReference>
<sequence>MYLGLSVISTLFTIMTMSILANIINVVFIGLWTWLLNYLCTIGYETVSWILVVFPILLGILIYLTATPAEKDEKTASPSATAGPSISASLTPTASPSPVPTK</sequence>
<feature type="transmembrane region" description="Helical" evidence="2">
    <location>
        <begin position="47"/>
        <end position="66"/>
    </location>
</feature>
<keyword evidence="2" id="KW-0472">Membrane</keyword>
<keyword evidence="2" id="KW-0812">Transmembrane</keyword>
<feature type="region of interest" description="Disordered" evidence="1">
    <location>
        <begin position="72"/>
        <end position="102"/>
    </location>
</feature>
<protein>
    <recommendedName>
        <fullName evidence="4">Transmembrane protein</fullName>
    </recommendedName>
</protein>
<organism evidence="3">
    <name type="scientific">viral metagenome</name>
    <dbReference type="NCBI Taxonomy" id="1070528"/>
    <lineage>
        <taxon>unclassified sequences</taxon>
        <taxon>metagenomes</taxon>
        <taxon>organismal metagenomes</taxon>
    </lineage>
</organism>
<name>A0A6C0I5L9_9ZZZZ</name>
<dbReference type="AlphaFoldDB" id="A0A6C0I5L9"/>
<feature type="compositionally biased region" description="Low complexity" evidence="1">
    <location>
        <begin position="84"/>
        <end position="94"/>
    </location>
</feature>
<evidence type="ECO:0000256" key="1">
    <source>
        <dbReference type="SAM" id="MobiDB-lite"/>
    </source>
</evidence>
<evidence type="ECO:0000313" key="3">
    <source>
        <dbReference type="EMBL" id="QHT87666.1"/>
    </source>
</evidence>
<evidence type="ECO:0008006" key="4">
    <source>
        <dbReference type="Google" id="ProtNLM"/>
    </source>
</evidence>
<evidence type="ECO:0000256" key="2">
    <source>
        <dbReference type="SAM" id="Phobius"/>
    </source>
</evidence>
<keyword evidence="2" id="KW-1133">Transmembrane helix</keyword>